<accession>S8FRT0</accession>
<sequence length="373" mass="41922">MSMQSDSEDSQDCTYQDTSAGKRNKRRKVEKKKDAADTGFNVIPLLYALEETLQLPGDHSFDTLAANVLPDFLQALDDVRYQNGDLIPLRRGDAAEILAKTTAEGGDHARTVLTSLIARKLSVHPSTLRVLATRNPSVNTPKTVTPIPPTRPGPDVNPQTLNALNAIQTTPYENSFLSRILGFQPSLKPGAVAVDWETQSPWMDLMSDIREHYSLLHPERDQPTETIAPIEYVNLRAEHLPQVHDILQRTFWDGIDVSDALQYSPEKCTIVATYKNLVVGAAFLSSPQETYMTYLAVRAGWENAHIATTMLYHLISLNPNKDITLHVSINNPAMLLYNRFGFKAEQFIVGFYEDYLDPQSRASKNAFRLRLRR</sequence>
<dbReference type="GO" id="GO:0016747">
    <property type="term" value="F:acyltransferase activity, transferring groups other than amino-acyl groups"/>
    <property type="evidence" value="ECO:0007669"/>
    <property type="project" value="InterPro"/>
</dbReference>
<evidence type="ECO:0000256" key="1">
    <source>
        <dbReference type="SAM" id="MobiDB-lite"/>
    </source>
</evidence>
<feature type="compositionally biased region" description="Acidic residues" evidence="1">
    <location>
        <begin position="1"/>
        <end position="11"/>
    </location>
</feature>
<reference evidence="3 4" key="1">
    <citation type="journal article" date="2012" name="Science">
        <title>The Paleozoic origin of enzymatic lignin decomposition reconstructed from 31 fungal genomes.</title>
        <authorList>
            <person name="Floudas D."/>
            <person name="Binder M."/>
            <person name="Riley R."/>
            <person name="Barry K."/>
            <person name="Blanchette R.A."/>
            <person name="Henrissat B."/>
            <person name="Martinez A.T."/>
            <person name="Otillar R."/>
            <person name="Spatafora J.W."/>
            <person name="Yadav J.S."/>
            <person name="Aerts A."/>
            <person name="Benoit I."/>
            <person name="Boyd A."/>
            <person name="Carlson A."/>
            <person name="Copeland A."/>
            <person name="Coutinho P.M."/>
            <person name="de Vries R.P."/>
            <person name="Ferreira P."/>
            <person name="Findley K."/>
            <person name="Foster B."/>
            <person name="Gaskell J."/>
            <person name="Glotzer D."/>
            <person name="Gorecki P."/>
            <person name="Heitman J."/>
            <person name="Hesse C."/>
            <person name="Hori C."/>
            <person name="Igarashi K."/>
            <person name="Jurgens J.A."/>
            <person name="Kallen N."/>
            <person name="Kersten P."/>
            <person name="Kohler A."/>
            <person name="Kuees U."/>
            <person name="Kumar T.K.A."/>
            <person name="Kuo A."/>
            <person name="LaButti K."/>
            <person name="Larrondo L.F."/>
            <person name="Lindquist E."/>
            <person name="Ling A."/>
            <person name="Lombard V."/>
            <person name="Lucas S."/>
            <person name="Lundell T."/>
            <person name="Martin R."/>
            <person name="McLaughlin D.J."/>
            <person name="Morgenstern I."/>
            <person name="Morin E."/>
            <person name="Murat C."/>
            <person name="Nagy L.G."/>
            <person name="Nolan M."/>
            <person name="Ohm R.A."/>
            <person name="Patyshakuliyeva A."/>
            <person name="Rokas A."/>
            <person name="Ruiz-Duenas F.J."/>
            <person name="Sabat G."/>
            <person name="Salamov A."/>
            <person name="Samejima M."/>
            <person name="Schmutz J."/>
            <person name="Slot J.C."/>
            <person name="St John F."/>
            <person name="Stenlid J."/>
            <person name="Sun H."/>
            <person name="Sun S."/>
            <person name="Syed K."/>
            <person name="Tsang A."/>
            <person name="Wiebenga A."/>
            <person name="Young D."/>
            <person name="Pisabarro A."/>
            <person name="Eastwood D.C."/>
            <person name="Martin F."/>
            <person name="Cullen D."/>
            <person name="Grigoriev I.V."/>
            <person name="Hibbett D.S."/>
        </authorList>
    </citation>
    <scope>NUCLEOTIDE SEQUENCE</scope>
    <source>
        <strain evidence="4">FP-58527</strain>
    </source>
</reference>
<dbReference type="InParanoid" id="S8FRT0"/>
<dbReference type="EMBL" id="KE504145">
    <property type="protein sequence ID" value="EPT00965.1"/>
    <property type="molecule type" value="Genomic_DNA"/>
</dbReference>
<dbReference type="PROSITE" id="PS51186">
    <property type="entry name" value="GNAT"/>
    <property type="match status" value="1"/>
</dbReference>
<evidence type="ECO:0000313" key="4">
    <source>
        <dbReference type="Proteomes" id="UP000015241"/>
    </source>
</evidence>
<dbReference type="OrthoDB" id="4080456at2759"/>
<dbReference type="Proteomes" id="UP000015241">
    <property type="component" value="Unassembled WGS sequence"/>
</dbReference>
<feature type="domain" description="N-acetyltransferase" evidence="2">
    <location>
        <begin position="230"/>
        <end position="373"/>
    </location>
</feature>
<name>S8FRT0_FOMSC</name>
<dbReference type="SUPFAM" id="SSF55729">
    <property type="entry name" value="Acyl-CoA N-acyltransferases (Nat)"/>
    <property type="match status" value="1"/>
</dbReference>
<dbReference type="InterPro" id="IPR016181">
    <property type="entry name" value="Acyl_CoA_acyltransferase"/>
</dbReference>
<dbReference type="Gene3D" id="3.40.630.30">
    <property type="match status" value="1"/>
</dbReference>
<dbReference type="STRING" id="743788.S8FRT0"/>
<dbReference type="InterPro" id="IPR000182">
    <property type="entry name" value="GNAT_dom"/>
</dbReference>
<evidence type="ECO:0000313" key="3">
    <source>
        <dbReference type="EMBL" id="EPT00965.1"/>
    </source>
</evidence>
<evidence type="ECO:0000259" key="2">
    <source>
        <dbReference type="PROSITE" id="PS51186"/>
    </source>
</evidence>
<dbReference type="eggNOG" id="KOG3138">
    <property type="taxonomic scope" value="Eukaryota"/>
</dbReference>
<dbReference type="HOGENOM" id="CLU_061214_0_0_1"/>
<keyword evidence="4" id="KW-1185">Reference proteome</keyword>
<organism evidence="3 4">
    <name type="scientific">Fomitopsis schrenkii</name>
    <name type="common">Brown rot fungus</name>
    <dbReference type="NCBI Taxonomy" id="2126942"/>
    <lineage>
        <taxon>Eukaryota</taxon>
        <taxon>Fungi</taxon>
        <taxon>Dikarya</taxon>
        <taxon>Basidiomycota</taxon>
        <taxon>Agaricomycotina</taxon>
        <taxon>Agaricomycetes</taxon>
        <taxon>Polyporales</taxon>
        <taxon>Fomitopsis</taxon>
    </lineage>
</organism>
<gene>
    <name evidence="3" type="ORF">FOMPIDRAFT_1049211</name>
</gene>
<feature type="region of interest" description="Disordered" evidence="1">
    <location>
        <begin position="1"/>
        <end position="33"/>
    </location>
</feature>
<dbReference type="AlphaFoldDB" id="S8FRT0"/>
<dbReference type="Pfam" id="PF00583">
    <property type="entry name" value="Acetyltransf_1"/>
    <property type="match status" value="1"/>
</dbReference>
<proteinExistence type="predicted"/>
<feature type="region of interest" description="Disordered" evidence="1">
    <location>
        <begin position="136"/>
        <end position="155"/>
    </location>
</feature>
<protein>
    <recommendedName>
        <fullName evidence="2">N-acetyltransferase domain-containing protein</fullName>
    </recommendedName>
</protein>